<feature type="compositionally biased region" description="Basic and acidic residues" evidence="2">
    <location>
        <begin position="103"/>
        <end position="113"/>
    </location>
</feature>
<feature type="compositionally biased region" description="Basic and acidic residues" evidence="2">
    <location>
        <begin position="34"/>
        <end position="47"/>
    </location>
</feature>
<feature type="compositionally biased region" description="Acidic residues" evidence="2">
    <location>
        <begin position="733"/>
        <end position="748"/>
    </location>
</feature>
<feature type="coiled-coil region" evidence="1">
    <location>
        <begin position="509"/>
        <end position="536"/>
    </location>
</feature>
<protein>
    <submittedName>
        <fullName evidence="3">Uncharacterized protein</fullName>
    </submittedName>
</protein>
<evidence type="ECO:0000313" key="4">
    <source>
        <dbReference type="Proteomes" id="UP001153069"/>
    </source>
</evidence>
<comment type="caution">
    <text evidence="3">The sequence shown here is derived from an EMBL/GenBank/DDBJ whole genome shotgun (WGS) entry which is preliminary data.</text>
</comment>
<keyword evidence="1" id="KW-0175">Coiled coil</keyword>
<feature type="compositionally biased region" description="Acidic residues" evidence="2">
    <location>
        <begin position="407"/>
        <end position="425"/>
    </location>
</feature>
<dbReference type="AlphaFoldDB" id="A0A9N8HWY2"/>
<accession>A0A9N8HWY2</accession>
<feature type="region of interest" description="Disordered" evidence="2">
    <location>
        <begin position="723"/>
        <end position="759"/>
    </location>
</feature>
<evidence type="ECO:0000256" key="2">
    <source>
        <dbReference type="SAM" id="MobiDB-lite"/>
    </source>
</evidence>
<feature type="region of interest" description="Disordered" evidence="2">
    <location>
        <begin position="320"/>
        <end position="355"/>
    </location>
</feature>
<dbReference type="Proteomes" id="UP001153069">
    <property type="component" value="Unassembled WGS sequence"/>
</dbReference>
<feature type="region of interest" description="Disordered" evidence="2">
    <location>
        <begin position="24"/>
        <end position="115"/>
    </location>
</feature>
<feature type="compositionally biased region" description="Basic and acidic residues" evidence="2">
    <location>
        <begin position="56"/>
        <end position="79"/>
    </location>
</feature>
<sequence>METETKAASAISDAEAQMQERLAAYKQKLKKRKEGMALKDAEKAKRKEERRRRRDARAADLNKRFADDQAKAKAKLEERRRKREMRRKNTKHSRNFQRRVSKAMKDEHDKLADTENLVHQAEEAMIERFEAYEQKMLERKNLQVEEMVKERQRKEELQRQRQREAEEERKRTEEALAAIVAKTNRPITKAKSYRKAKAASKKPIWATPAFLASKQERRMKAFYEKQEAKKREAEERKLTQAKEEQREVQKARQEAKSRMEKELEEKRLATLLKEEEKAAAREVNKLMVEEAKTKSQSATKEVAARRAEWQERAHLIAERRANQEERARRATEERKNQELAVEEAMAKRRSAKRVDEDRLEVLQRQEFAVEAREEALARDMAREKAIKKQQEAIAAAAPYKKSRDENQEQEEEDSDSDDEDEDDWKDEEKAKFLADAQTEIAKQQQLADARRRKQETAIGLAKKAKEKEAARIAGLVRRGKRSLITDDTPDYLLCYEDNEDGAECSDKEIKEAVEDVKRIREAVAALQNRLYEVEDHEAGQIKKVQEKLKRAKYEFRDQATKGLVRYTQEEHDDLDRQVLESRQIIDTLRRENRKIRQNNTAMVHNRINLRKRNKTLKASIKYTKKVLMRGPTKEGGKFTGMNEDLEKDEMIWRKAATRMEEMAEMRALQIASLKRRRELREACIAKILGHFQNNCPNDVLVLKLGAMALGEDDEEVDRIVGPVRLVWEKPQDSDTEEETDSDSSDSEPESAGLEFNKYV</sequence>
<reference evidence="3" key="1">
    <citation type="submission" date="2020-06" db="EMBL/GenBank/DDBJ databases">
        <authorList>
            <consortium name="Plant Systems Biology data submission"/>
        </authorList>
    </citation>
    <scope>NUCLEOTIDE SEQUENCE</scope>
    <source>
        <strain evidence="3">D6</strain>
    </source>
</reference>
<evidence type="ECO:0000313" key="3">
    <source>
        <dbReference type="EMBL" id="CAB9527800.1"/>
    </source>
</evidence>
<feature type="region of interest" description="Disordered" evidence="2">
    <location>
        <begin position="381"/>
        <end position="430"/>
    </location>
</feature>
<feature type="compositionally biased region" description="Basic residues" evidence="2">
    <location>
        <begin position="80"/>
        <end position="102"/>
    </location>
</feature>
<proteinExistence type="predicted"/>
<gene>
    <name evidence="3" type="ORF">SEMRO_2077_G313560.1</name>
</gene>
<feature type="compositionally biased region" description="Basic and acidic residues" evidence="2">
    <location>
        <begin position="381"/>
        <end position="390"/>
    </location>
</feature>
<feature type="region of interest" description="Disordered" evidence="2">
    <location>
        <begin position="225"/>
        <end position="261"/>
    </location>
</feature>
<keyword evidence="4" id="KW-1185">Reference proteome</keyword>
<organism evidence="3 4">
    <name type="scientific">Seminavis robusta</name>
    <dbReference type="NCBI Taxonomy" id="568900"/>
    <lineage>
        <taxon>Eukaryota</taxon>
        <taxon>Sar</taxon>
        <taxon>Stramenopiles</taxon>
        <taxon>Ochrophyta</taxon>
        <taxon>Bacillariophyta</taxon>
        <taxon>Bacillariophyceae</taxon>
        <taxon>Bacillariophycidae</taxon>
        <taxon>Naviculales</taxon>
        <taxon>Naviculaceae</taxon>
        <taxon>Seminavis</taxon>
    </lineage>
</organism>
<feature type="region of interest" description="Disordered" evidence="2">
    <location>
        <begin position="148"/>
        <end position="172"/>
    </location>
</feature>
<dbReference type="EMBL" id="CAICTM010002075">
    <property type="protein sequence ID" value="CAB9527800.1"/>
    <property type="molecule type" value="Genomic_DNA"/>
</dbReference>
<feature type="compositionally biased region" description="Basic and acidic residues" evidence="2">
    <location>
        <begin position="320"/>
        <end position="337"/>
    </location>
</feature>
<name>A0A9N8HWY2_9STRA</name>
<evidence type="ECO:0000256" key="1">
    <source>
        <dbReference type="SAM" id="Coils"/>
    </source>
</evidence>